<dbReference type="InterPro" id="IPR036291">
    <property type="entry name" value="NAD(P)-bd_dom_sf"/>
</dbReference>
<comment type="similarity">
    <text evidence="1 2">Belongs to the short-chain dehydrogenases/reductases (SDR) family.</text>
</comment>
<evidence type="ECO:0000256" key="1">
    <source>
        <dbReference type="ARBA" id="ARBA00006484"/>
    </source>
</evidence>
<evidence type="ECO:0000313" key="4">
    <source>
        <dbReference type="Proteomes" id="UP001056500"/>
    </source>
</evidence>
<dbReference type="PRINTS" id="PR00081">
    <property type="entry name" value="GDHRDH"/>
</dbReference>
<dbReference type="Pfam" id="PF00106">
    <property type="entry name" value="adh_short"/>
    <property type="match status" value="1"/>
</dbReference>
<protein>
    <submittedName>
        <fullName evidence="3">3-oxoacyl-ACP reductase FabG</fullName>
    </submittedName>
</protein>
<dbReference type="EMBL" id="CP098755">
    <property type="protein sequence ID" value="USG64605.1"/>
    <property type="molecule type" value="Genomic_DNA"/>
</dbReference>
<dbReference type="PRINTS" id="PR00080">
    <property type="entry name" value="SDRFAMILY"/>
</dbReference>
<dbReference type="RefSeq" id="WP_251871717.1">
    <property type="nucleotide sequence ID" value="NZ_CP098755.1"/>
</dbReference>
<proteinExistence type="inferred from homology"/>
<dbReference type="InterPro" id="IPR002347">
    <property type="entry name" value="SDR_fam"/>
</dbReference>
<evidence type="ECO:0000256" key="2">
    <source>
        <dbReference type="RuleBase" id="RU000363"/>
    </source>
</evidence>
<keyword evidence="4" id="KW-1185">Reference proteome</keyword>
<dbReference type="Gene3D" id="3.40.50.720">
    <property type="entry name" value="NAD(P)-binding Rossmann-like Domain"/>
    <property type="match status" value="1"/>
</dbReference>
<dbReference type="PANTHER" id="PTHR42879">
    <property type="entry name" value="3-OXOACYL-(ACYL-CARRIER-PROTEIN) REDUCTASE"/>
    <property type="match status" value="1"/>
</dbReference>
<evidence type="ECO:0000313" key="3">
    <source>
        <dbReference type="EMBL" id="USG64605.1"/>
    </source>
</evidence>
<name>A0ABY4WBQ6_9BACL</name>
<dbReference type="PANTHER" id="PTHR42879:SF2">
    <property type="entry name" value="3-OXOACYL-[ACYL-CARRIER-PROTEIN] REDUCTASE FABG"/>
    <property type="match status" value="1"/>
</dbReference>
<organism evidence="3 4">
    <name type="scientific">Brevibacillus ruminantium</name>
    <dbReference type="NCBI Taxonomy" id="2950604"/>
    <lineage>
        <taxon>Bacteria</taxon>
        <taxon>Bacillati</taxon>
        <taxon>Bacillota</taxon>
        <taxon>Bacilli</taxon>
        <taxon>Bacillales</taxon>
        <taxon>Paenibacillaceae</taxon>
        <taxon>Brevibacillus</taxon>
    </lineage>
</organism>
<dbReference type="SUPFAM" id="SSF51735">
    <property type="entry name" value="NAD(P)-binding Rossmann-fold domains"/>
    <property type="match status" value="1"/>
</dbReference>
<accession>A0ABY4WBQ6</accession>
<dbReference type="InterPro" id="IPR050259">
    <property type="entry name" value="SDR"/>
</dbReference>
<gene>
    <name evidence="3" type="ORF">NDK47_21045</name>
</gene>
<dbReference type="Proteomes" id="UP001056500">
    <property type="component" value="Chromosome"/>
</dbReference>
<sequence>MRADGKTVLVTGASGTVGKQIVRKFLGEGAHVIAHCFRHTEKLNDLSAEKRESHQKLLVLSADLTNQHDVRKMMSVTEKEFGQLDILVNNAGGARPRPLLELDAEEWTSCIELNLTAPFLCTKEAVPLLEKCRGTIVNISSVAGLTGGAFGPHYASVKSGMVGLTKSTARELGPLGIRVNCIAPGPVESPMTDSLDPQVMDAILKATALGRVVQPEEVADAVFWLSTADAITGQTLVIDGGRFFH</sequence>
<reference evidence="3" key="1">
    <citation type="submission" date="2022-06" db="EMBL/GenBank/DDBJ databases">
        <title>Genome sequencing of Brevibacillus sp. BB3-R1.</title>
        <authorList>
            <person name="Heo J."/>
            <person name="Lee D."/>
            <person name="Won M."/>
            <person name="Han B.-H."/>
            <person name="Hong S.-B."/>
            <person name="Kwon S.-W."/>
        </authorList>
    </citation>
    <scope>NUCLEOTIDE SEQUENCE</scope>
    <source>
        <strain evidence="3">BB3-R1</strain>
    </source>
</reference>